<dbReference type="Pfam" id="PF13643">
    <property type="entry name" value="DUF4145"/>
    <property type="match status" value="1"/>
</dbReference>
<gene>
    <name evidence="2" type="ORF">CWC22_010655</name>
</gene>
<protein>
    <submittedName>
        <fullName evidence="2">DUF4145 domain-containing protein</fullName>
    </submittedName>
</protein>
<dbReference type="Proteomes" id="UP000305729">
    <property type="component" value="Chromosome 1"/>
</dbReference>
<evidence type="ECO:0000313" key="3">
    <source>
        <dbReference type="Proteomes" id="UP000305729"/>
    </source>
</evidence>
<proteinExistence type="predicted"/>
<evidence type="ECO:0000313" key="2">
    <source>
        <dbReference type="EMBL" id="QPB85143.1"/>
    </source>
</evidence>
<accession>A0A5S3URB1</accession>
<name>A0A5S3URB1_9GAMM</name>
<feature type="domain" description="DUF4145" evidence="1">
    <location>
        <begin position="25"/>
        <end position="105"/>
    </location>
</feature>
<dbReference type="InterPro" id="IPR025285">
    <property type="entry name" value="DUF4145"/>
</dbReference>
<dbReference type="EMBL" id="CP045429">
    <property type="protein sequence ID" value="QPB85143.1"/>
    <property type="molecule type" value="Genomic_DNA"/>
</dbReference>
<organism evidence="2 3">
    <name type="scientific">Pseudoalteromonas rubra</name>
    <dbReference type="NCBI Taxonomy" id="43658"/>
    <lineage>
        <taxon>Bacteria</taxon>
        <taxon>Pseudomonadati</taxon>
        <taxon>Pseudomonadota</taxon>
        <taxon>Gammaproteobacteria</taxon>
        <taxon>Alteromonadales</taxon>
        <taxon>Pseudoalteromonadaceae</taxon>
        <taxon>Pseudoalteromonas</taxon>
    </lineage>
</organism>
<dbReference type="AlphaFoldDB" id="A0A5S3URB1"/>
<evidence type="ECO:0000259" key="1">
    <source>
        <dbReference type="Pfam" id="PF13643"/>
    </source>
</evidence>
<sequence>MIYPSSGTVELPNPDLPENCLQDYEEARDIVARSPKGAAALLRLCIQKLMVHLGLPGNNINNDIASLVEAGLPPLVQRSLDICRVVGNNAVHPGEIDLNDSPEIANHLFRLVNLIVQDRITRPREIEELYGSLPEGAREAIERRDA</sequence>
<reference evidence="2 3" key="1">
    <citation type="submission" date="2019-10" db="EMBL/GenBank/DDBJ databases">
        <title>Pseudoalteromonas rubra S4059.</title>
        <authorList>
            <person name="Paulsen S."/>
            <person name="Wang X."/>
        </authorList>
    </citation>
    <scope>NUCLEOTIDE SEQUENCE [LARGE SCALE GENOMIC DNA]</scope>
    <source>
        <strain evidence="2 3">S4059</strain>
    </source>
</reference>